<feature type="compositionally biased region" description="Polar residues" evidence="5">
    <location>
        <begin position="1"/>
        <end position="31"/>
    </location>
</feature>
<evidence type="ECO:0000256" key="4">
    <source>
        <dbReference type="ARBA" id="ARBA00023014"/>
    </source>
</evidence>
<dbReference type="RefSeq" id="XP_035828496.1">
    <property type="nucleotide sequence ID" value="XM_035972603.1"/>
</dbReference>
<evidence type="ECO:0000256" key="2">
    <source>
        <dbReference type="ARBA" id="ARBA00022723"/>
    </source>
</evidence>
<keyword evidence="4" id="KW-0411">Iron-sulfur</keyword>
<dbReference type="PANTHER" id="PTHR21496">
    <property type="entry name" value="FERREDOXIN-RELATED"/>
    <property type="match status" value="1"/>
</dbReference>
<accession>A0ABM1W1F3</accession>
<feature type="region of interest" description="Disordered" evidence="5">
    <location>
        <begin position="1"/>
        <end position="106"/>
    </location>
</feature>
<feature type="domain" description="Rieske" evidence="6">
    <location>
        <begin position="175"/>
        <end position="275"/>
    </location>
</feature>
<keyword evidence="7" id="KW-1185">Reference proteome</keyword>
<dbReference type="Proteomes" id="UP000694888">
    <property type="component" value="Unplaced"/>
</dbReference>
<dbReference type="Gene3D" id="2.102.10.10">
    <property type="entry name" value="Rieske [2Fe-2S] iron-sulphur domain"/>
    <property type="match status" value="1"/>
</dbReference>
<evidence type="ECO:0000256" key="3">
    <source>
        <dbReference type="ARBA" id="ARBA00023004"/>
    </source>
</evidence>
<dbReference type="InterPro" id="IPR017941">
    <property type="entry name" value="Rieske_2Fe-2S"/>
</dbReference>
<evidence type="ECO:0000256" key="5">
    <source>
        <dbReference type="SAM" id="MobiDB-lite"/>
    </source>
</evidence>
<keyword evidence="1" id="KW-0001">2Fe-2S</keyword>
<dbReference type="SUPFAM" id="SSF50022">
    <property type="entry name" value="ISP domain"/>
    <property type="match status" value="1"/>
</dbReference>
<dbReference type="PANTHER" id="PTHR21496:SF19">
    <property type="entry name" value="SI:CH211-212D10.2"/>
    <property type="match status" value="1"/>
</dbReference>
<feature type="compositionally biased region" description="Polar residues" evidence="5">
    <location>
        <begin position="64"/>
        <end position="102"/>
    </location>
</feature>
<sequence length="287" mass="31452">MATECQEMTPSGYNRDNKRPVTSSATATTSDKIQESGTSGGGGGGRGGEEEEEEALATEGILIQTISNDSGNSTHQTKQINVPPNMNTANTDVRQKDSTSSAREIIGNPPKEQQKVMLDKRRATSDGLPGLTKSWDTREIDAILARKMSSTDLNSARPKKKISAIGTVVEEPASWRTIGESEALRRTKCRRVYAKLGQHKDLALFYRAGKFFAMTAWCSHMGGPLYEGDIEDYKGSAHVMCPWHAYMFDLSTGNCDIGLKQDVFPVRVEGGQVQVEYTCDLALYPFL</sequence>
<evidence type="ECO:0000259" key="6">
    <source>
        <dbReference type="PROSITE" id="PS51296"/>
    </source>
</evidence>
<organism evidence="7 8">
    <name type="scientific">Aplysia californica</name>
    <name type="common">California sea hare</name>
    <dbReference type="NCBI Taxonomy" id="6500"/>
    <lineage>
        <taxon>Eukaryota</taxon>
        <taxon>Metazoa</taxon>
        <taxon>Spiralia</taxon>
        <taxon>Lophotrochozoa</taxon>
        <taxon>Mollusca</taxon>
        <taxon>Gastropoda</taxon>
        <taxon>Heterobranchia</taxon>
        <taxon>Euthyneura</taxon>
        <taxon>Tectipleura</taxon>
        <taxon>Aplysiida</taxon>
        <taxon>Aplysioidea</taxon>
        <taxon>Aplysiidae</taxon>
        <taxon>Aplysia</taxon>
    </lineage>
</organism>
<dbReference type="PROSITE" id="PS51296">
    <property type="entry name" value="RIESKE"/>
    <property type="match status" value="1"/>
</dbReference>
<gene>
    <name evidence="8" type="primary">LOC101860850</name>
</gene>
<keyword evidence="3" id="KW-0408">Iron</keyword>
<dbReference type="GeneID" id="101860850"/>
<dbReference type="InterPro" id="IPR036922">
    <property type="entry name" value="Rieske_2Fe-2S_sf"/>
</dbReference>
<proteinExistence type="predicted"/>
<reference evidence="8" key="1">
    <citation type="submission" date="2025-08" db="UniProtKB">
        <authorList>
            <consortium name="RefSeq"/>
        </authorList>
    </citation>
    <scope>IDENTIFICATION</scope>
</reference>
<dbReference type="Pfam" id="PF22543">
    <property type="entry name" value="Rieske_4"/>
    <property type="match status" value="1"/>
</dbReference>
<name>A0ABM1W1F3_APLCA</name>
<evidence type="ECO:0000313" key="8">
    <source>
        <dbReference type="RefSeq" id="XP_035828496.1"/>
    </source>
</evidence>
<evidence type="ECO:0000313" key="7">
    <source>
        <dbReference type="Proteomes" id="UP000694888"/>
    </source>
</evidence>
<dbReference type="CDD" id="cd03467">
    <property type="entry name" value="Rieske"/>
    <property type="match status" value="1"/>
</dbReference>
<evidence type="ECO:0000256" key="1">
    <source>
        <dbReference type="ARBA" id="ARBA00022714"/>
    </source>
</evidence>
<keyword evidence="2" id="KW-0479">Metal-binding</keyword>
<protein>
    <submittedName>
        <fullName evidence="8">Uncharacterized protein LOC101860850</fullName>
    </submittedName>
</protein>
<dbReference type="InterPro" id="IPR054716">
    <property type="entry name" value="Sol_Rieske_ferrdox_dom"/>
</dbReference>